<keyword evidence="1" id="KW-0812">Transmembrane</keyword>
<dbReference type="Pfam" id="PF02880">
    <property type="entry name" value="PGM_PMM_III"/>
    <property type="match status" value="1"/>
</dbReference>
<dbReference type="GO" id="GO:0005975">
    <property type="term" value="P:carbohydrate metabolic process"/>
    <property type="evidence" value="ECO:0007669"/>
    <property type="project" value="InterPro"/>
</dbReference>
<dbReference type="STRING" id="8022.A0A060WA27"/>
<dbReference type="Gene3D" id="3.30.310.50">
    <property type="entry name" value="Alpha-D-phosphohexomutase, C-terminal domain"/>
    <property type="match status" value="1"/>
</dbReference>
<gene>
    <name evidence="3" type="ORF">GSONMT00066435001</name>
</gene>
<dbReference type="FunFam" id="3.30.310.50:FF:000002">
    <property type="entry name" value="Phosphoglucomutase 5"/>
    <property type="match status" value="1"/>
</dbReference>
<dbReference type="SUPFAM" id="SSF55957">
    <property type="entry name" value="Phosphoglucomutase, C-terminal domain"/>
    <property type="match status" value="1"/>
</dbReference>
<dbReference type="GO" id="GO:0005829">
    <property type="term" value="C:cytosol"/>
    <property type="evidence" value="ECO:0007669"/>
    <property type="project" value="TreeGrafter"/>
</dbReference>
<dbReference type="GO" id="GO:0014706">
    <property type="term" value="P:striated muscle tissue development"/>
    <property type="evidence" value="ECO:0007669"/>
    <property type="project" value="TreeGrafter"/>
</dbReference>
<dbReference type="PANTHER" id="PTHR22573:SF27">
    <property type="entry name" value="PHOSPHOGLUCOMUTASE-LIKE PROTEIN 5"/>
    <property type="match status" value="1"/>
</dbReference>
<dbReference type="AlphaFoldDB" id="A0A060WA27"/>
<dbReference type="Proteomes" id="UP000193380">
    <property type="component" value="Chromosome 6"/>
</dbReference>
<feature type="transmembrane region" description="Helical" evidence="1">
    <location>
        <begin position="15"/>
        <end position="43"/>
    </location>
</feature>
<name>A0A060WA27_ONCMY</name>
<dbReference type="PANTHER" id="PTHR22573">
    <property type="entry name" value="PHOSPHOHEXOMUTASE FAMILY MEMBER"/>
    <property type="match status" value="1"/>
</dbReference>
<dbReference type="InterPro" id="IPR045244">
    <property type="entry name" value="PGM"/>
</dbReference>
<dbReference type="GO" id="GO:0030239">
    <property type="term" value="P:myofibril assembly"/>
    <property type="evidence" value="ECO:0007669"/>
    <property type="project" value="TreeGrafter"/>
</dbReference>
<dbReference type="InterPro" id="IPR005846">
    <property type="entry name" value="A-D-PHexomutase_a/b/a-III"/>
</dbReference>
<keyword evidence="1" id="KW-1133">Transmembrane helix</keyword>
<evidence type="ECO:0000259" key="2">
    <source>
        <dbReference type="Pfam" id="PF02880"/>
    </source>
</evidence>
<feature type="domain" description="Alpha-D-phosphohexomutase alpha/beta/alpha" evidence="2">
    <location>
        <begin position="85"/>
        <end position="121"/>
    </location>
</feature>
<dbReference type="GO" id="GO:0004614">
    <property type="term" value="F:phosphoglucomutase activity"/>
    <property type="evidence" value="ECO:0007669"/>
    <property type="project" value="InterPro"/>
</dbReference>
<sequence length="265" mass="29657">MAINRILGDLFLGEYFYGALPICTLSIVPLIKIPLVVLLLFILRATYVCRIRPVCSYPSHPLSFLLCFPLCPSLSPLQLTLVSGSDHIREKDGLWSVLVWLSMMAARKQGVDEIVKDHWAKLGRNYFCRFDYEGVDPRAAFYLMRDLEGVITDKAFPSQKFAVGNTVYSVERADNFEYVDPVDGTVVRNQGLRIIFTDASRLVFRLSGSGGGAGATVRIYAESLERDPERQNRETQAVLGPLIAIALKISDIHERTGRRSPTVIT</sequence>
<protein>
    <recommendedName>
        <fullName evidence="2">Alpha-D-phosphohexomutase alpha/beta/alpha domain-containing protein</fullName>
    </recommendedName>
</protein>
<reference evidence="3 4" key="1">
    <citation type="journal article" date="2014" name="Nat. Commun.">
        <title>The rainbow trout genome provides novel insights into evolution after whole-genome duplication in vertebrates.</title>
        <authorList>
            <person name="Berthelot C."/>
            <person name="Brunet F."/>
            <person name="Chalopin D."/>
            <person name="Juanchich A."/>
            <person name="Bernard M."/>
            <person name="Noel B."/>
            <person name="Bento P."/>
            <person name="Da Silva C."/>
            <person name="Labadie K."/>
            <person name="Alberti A."/>
            <person name="Aury J.M."/>
            <person name="Louis A."/>
            <person name="Dehais P."/>
            <person name="Bardou P."/>
            <person name="Montfort J."/>
            <person name="Klopp C."/>
            <person name="Cabau C."/>
            <person name="Gaspin C."/>
            <person name="Thorgaard G.H."/>
            <person name="Boussaha M."/>
            <person name="Quillet E."/>
            <person name="Guyomard R."/>
            <person name="Galiana D."/>
            <person name="Bobe J."/>
            <person name="Volff J.N."/>
            <person name="Genet C."/>
            <person name="Wincker P."/>
            <person name="Jaillon O."/>
            <person name="Roest Crollius H."/>
            <person name="Guiguen Y."/>
        </authorList>
    </citation>
    <scope>NUCLEOTIDE SEQUENCE [LARGE SCALE GENOMIC DNA]</scope>
</reference>
<dbReference type="GO" id="GO:0005912">
    <property type="term" value="C:adherens junction"/>
    <property type="evidence" value="ECO:0007669"/>
    <property type="project" value="TreeGrafter"/>
</dbReference>
<keyword evidence="1" id="KW-0472">Membrane</keyword>
<dbReference type="Gene3D" id="3.40.120.10">
    <property type="entry name" value="Alpha-D-Glucose-1,6-Bisphosphate, subunit A, domain 3"/>
    <property type="match status" value="1"/>
</dbReference>
<evidence type="ECO:0000313" key="3">
    <source>
        <dbReference type="EMBL" id="CDQ62099.1"/>
    </source>
</evidence>
<evidence type="ECO:0000256" key="1">
    <source>
        <dbReference type="SAM" id="Phobius"/>
    </source>
</evidence>
<dbReference type="SUPFAM" id="SSF53738">
    <property type="entry name" value="Phosphoglucomutase, first 3 domains"/>
    <property type="match status" value="1"/>
</dbReference>
<dbReference type="InterPro" id="IPR036900">
    <property type="entry name" value="A-D-PHexomutase_C_sf"/>
</dbReference>
<organism evidence="3 4">
    <name type="scientific">Oncorhynchus mykiss</name>
    <name type="common">Rainbow trout</name>
    <name type="synonym">Salmo gairdneri</name>
    <dbReference type="NCBI Taxonomy" id="8022"/>
    <lineage>
        <taxon>Eukaryota</taxon>
        <taxon>Metazoa</taxon>
        <taxon>Chordata</taxon>
        <taxon>Craniata</taxon>
        <taxon>Vertebrata</taxon>
        <taxon>Euteleostomi</taxon>
        <taxon>Actinopterygii</taxon>
        <taxon>Neopterygii</taxon>
        <taxon>Teleostei</taxon>
        <taxon>Protacanthopterygii</taxon>
        <taxon>Salmoniformes</taxon>
        <taxon>Salmonidae</taxon>
        <taxon>Salmoninae</taxon>
        <taxon>Oncorhynchus</taxon>
    </lineage>
</organism>
<accession>A0A060WA27</accession>
<proteinExistence type="predicted"/>
<dbReference type="InterPro" id="IPR016055">
    <property type="entry name" value="A-D-PHexomutase_a/b/a-I/II/III"/>
</dbReference>
<evidence type="ECO:0000313" key="4">
    <source>
        <dbReference type="Proteomes" id="UP000193380"/>
    </source>
</evidence>
<dbReference type="EMBL" id="FR904396">
    <property type="protein sequence ID" value="CDQ62099.1"/>
    <property type="molecule type" value="Genomic_DNA"/>
</dbReference>
<dbReference type="GO" id="GO:0042383">
    <property type="term" value="C:sarcolemma"/>
    <property type="evidence" value="ECO:0007669"/>
    <property type="project" value="TreeGrafter"/>
</dbReference>
<dbReference type="Pfam" id="PF24947">
    <property type="entry name" value="PGM1_C_vert_fung"/>
    <property type="match status" value="1"/>
</dbReference>
<dbReference type="GO" id="GO:0030055">
    <property type="term" value="C:cell-substrate junction"/>
    <property type="evidence" value="ECO:0007669"/>
    <property type="project" value="TreeGrafter"/>
</dbReference>
<dbReference type="PaxDb" id="8022-A0A060WA27"/>